<evidence type="ECO:0000256" key="1">
    <source>
        <dbReference type="ARBA" id="ARBA00009798"/>
    </source>
</evidence>
<dbReference type="NCBIfam" id="TIGR00011">
    <property type="entry name" value="YbaK_EbsC"/>
    <property type="match status" value="1"/>
</dbReference>
<sequence>MAKKMAKTNAVRLVEQQNISYELLGYETEGGQPADGITVSEKIGYPVEYVYKTLVATAGANHYYVFVVPVAEELDVKKAAKVAGEKKIEMIAMKKLLEVTGYVRGGCSPIGMKKWFPTYIDAAAETLDFIIVSAGKIGMQLKVAPQDLAKSCDASFAEIV</sequence>
<name>A0ABT9DIN6_9BACI</name>
<evidence type="ECO:0000256" key="2">
    <source>
        <dbReference type="ARBA" id="ARBA00022917"/>
    </source>
</evidence>
<dbReference type="InterPro" id="IPR036754">
    <property type="entry name" value="YbaK/aa-tRNA-synt-asso_dom_sf"/>
</dbReference>
<evidence type="ECO:0000313" key="6">
    <source>
        <dbReference type="EMBL" id="MDO8224548.1"/>
    </source>
</evidence>
<gene>
    <name evidence="6" type="primary">ybaK</name>
    <name evidence="6" type="ORF">KHP33_006760</name>
</gene>
<evidence type="ECO:0000256" key="3">
    <source>
        <dbReference type="ARBA" id="ARBA00023239"/>
    </source>
</evidence>
<evidence type="ECO:0000259" key="5">
    <source>
        <dbReference type="Pfam" id="PF04073"/>
    </source>
</evidence>
<dbReference type="Proteomes" id="UP001177121">
    <property type="component" value="Unassembled WGS sequence"/>
</dbReference>
<dbReference type="CDD" id="cd00002">
    <property type="entry name" value="YbaK_deacylase"/>
    <property type="match status" value="1"/>
</dbReference>
<comment type="similarity">
    <text evidence="1 4">Belongs to the prolyl-tRNA editing family. YbaK/EbsC subfamily.</text>
</comment>
<keyword evidence="7" id="KW-1185">Reference proteome</keyword>
<dbReference type="RefSeq" id="WP_213401858.1">
    <property type="nucleotide sequence ID" value="NZ_JAHBMK020000001.1"/>
</dbReference>
<reference evidence="6" key="1">
    <citation type="submission" date="2023-07" db="EMBL/GenBank/DDBJ databases">
        <title>Biological control against Fusarium languescens, the causal agent of wilt in Jalapeno peppers, by a novel bacterial subspecies: Bacillus cabrialesii subsp. tritici TSO2.</title>
        <authorList>
            <person name="Montoya-Martinez A.C."/>
            <person name="Figueroa-Brambila K.M."/>
            <person name="Escalante-Beltran A."/>
            <person name="Lopez-Montoya N.D."/>
            <person name="Valenzuela-Ruiz V."/>
            <person name="Parra-Cota F.I."/>
            <person name="Estrada Alvarado M.I."/>
            <person name="De Los Santos Villalobos S."/>
        </authorList>
    </citation>
    <scope>NUCLEOTIDE SEQUENCE</scope>
    <source>
        <strain evidence="6">TSO2</strain>
    </source>
</reference>
<keyword evidence="3 4" id="KW-0456">Lyase</keyword>
<comment type="caution">
    <text evidence="6">The sequence shown here is derived from an EMBL/GenBank/DDBJ whole genome shotgun (WGS) entry which is preliminary data.</text>
</comment>
<dbReference type="InterPro" id="IPR007214">
    <property type="entry name" value="YbaK/aa-tRNA-synth-assoc-dom"/>
</dbReference>
<evidence type="ECO:0000313" key="7">
    <source>
        <dbReference type="Proteomes" id="UP001177121"/>
    </source>
</evidence>
<proteinExistence type="inferred from homology"/>
<dbReference type="EMBL" id="JAHBMK020000001">
    <property type="protein sequence ID" value="MDO8224548.1"/>
    <property type="molecule type" value="Genomic_DNA"/>
</dbReference>
<dbReference type="Gene3D" id="3.90.960.10">
    <property type="entry name" value="YbaK/aminoacyl-tRNA synthetase-associated domain"/>
    <property type="match status" value="1"/>
</dbReference>
<dbReference type="PANTHER" id="PTHR30411">
    <property type="entry name" value="CYTOPLASMIC PROTEIN"/>
    <property type="match status" value="1"/>
</dbReference>
<evidence type="ECO:0000256" key="4">
    <source>
        <dbReference type="PIRNR" id="PIRNR006181"/>
    </source>
</evidence>
<dbReference type="PIRSF" id="PIRSF006181">
    <property type="entry name" value="EbsC_YbaK"/>
    <property type="match status" value="1"/>
</dbReference>
<keyword evidence="2 4" id="KW-0648">Protein biosynthesis</keyword>
<organism evidence="6 7">
    <name type="scientific">Bacillus cabrialesii subsp. tritici</name>
    <dbReference type="NCBI Taxonomy" id="2944916"/>
    <lineage>
        <taxon>Bacteria</taxon>
        <taxon>Bacillati</taxon>
        <taxon>Bacillota</taxon>
        <taxon>Bacilli</taxon>
        <taxon>Bacillales</taxon>
        <taxon>Bacillaceae</taxon>
        <taxon>Bacillus</taxon>
        <taxon>Bacillus cabrialesii</taxon>
    </lineage>
</organism>
<feature type="domain" description="YbaK/aminoacyl-tRNA synthetase-associated" evidence="5">
    <location>
        <begin position="39"/>
        <end position="150"/>
    </location>
</feature>
<dbReference type="PANTHER" id="PTHR30411:SF0">
    <property type="entry name" value="CYS-TRNA(PRO)_CYS-TRNA(CYS) DEACYLASE YBAK"/>
    <property type="match status" value="1"/>
</dbReference>
<dbReference type="Pfam" id="PF04073">
    <property type="entry name" value="tRNA_edit"/>
    <property type="match status" value="1"/>
</dbReference>
<dbReference type="InterPro" id="IPR004369">
    <property type="entry name" value="Prolyl-tRNA_editing_YbaK/EbsC"/>
</dbReference>
<dbReference type="EC" id="4.2.-.-" evidence="4"/>
<dbReference type="SUPFAM" id="SSF55826">
    <property type="entry name" value="YbaK/ProRS associated domain"/>
    <property type="match status" value="1"/>
</dbReference>
<accession>A0ABT9DIN6</accession>
<protein>
    <recommendedName>
        <fullName evidence="4">Cys-tRNA(Pro)/Cys-tRNA(Cys) deacylase</fullName>
        <ecNumber evidence="4">4.2.-.-</ecNumber>
    </recommendedName>
</protein>